<evidence type="ECO:0000313" key="2">
    <source>
        <dbReference type="EMBL" id="KAJ1165584.1"/>
    </source>
</evidence>
<reference evidence="2" key="1">
    <citation type="journal article" date="2022" name="bioRxiv">
        <title>Sequencing and chromosome-scale assembly of the giantPleurodeles waltlgenome.</title>
        <authorList>
            <person name="Brown T."/>
            <person name="Elewa A."/>
            <person name="Iarovenko S."/>
            <person name="Subramanian E."/>
            <person name="Araus A.J."/>
            <person name="Petzold A."/>
            <person name="Susuki M."/>
            <person name="Suzuki K.-i.T."/>
            <person name="Hayashi T."/>
            <person name="Toyoda A."/>
            <person name="Oliveira C."/>
            <person name="Osipova E."/>
            <person name="Leigh N.D."/>
            <person name="Simon A."/>
            <person name="Yun M.H."/>
        </authorList>
    </citation>
    <scope>NUCLEOTIDE SEQUENCE</scope>
    <source>
        <strain evidence="2">20211129_DDA</strain>
        <tissue evidence="2">Liver</tissue>
    </source>
</reference>
<dbReference type="EMBL" id="JANPWB010000008">
    <property type="protein sequence ID" value="KAJ1165584.1"/>
    <property type="molecule type" value="Genomic_DNA"/>
</dbReference>
<organism evidence="2 3">
    <name type="scientific">Pleurodeles waltl</name>
    <name type="common">Iberian ribbed newt</name>
    <dbReference type="NCBI Taxonomy" id="8319"/>
    <lineage>
        <taxon>Eukaryota</taxon>
        <taxon>Metazoa</taxon>
        <taxon>Chordata</taxon>
        <taxon>Craniata</taxon>
        <taxon>Vertebrata</taxon>
        <taxon>Euteleostomi</taxon>
        <taxon>Amphibia</taxon>
        <taxon>Batrachia</taxon>
        <taxon>Caudata</taxon>
        <taxon>Salamandroidea</taxon>
        <taxon>Salamandridae</taxon>
        <taxon>Pleurodelinae</taxon>
        <taxon>Pleurodeles</taxon>
    </lineage>
</organism>
<gene>
    <name evidence="2" type="ORF">NDU88_006005</name>
</gene>
<name>A0AAV7SNB3_PLEWA</name>
<feature type="compositionally biased region" description="Basic and acidic residues" evidence="1">
    <location>
        <begin position="88"/>
        <end position="103"/>
    </location>
</feature>
<dbReference type="Proteomes" id="UP001066276">
    <property type="component" value="Chromosome 4_2"/>
</dbReference>
<accession>A0AAV7SNB3</accession>
<comment type="caution">
    <text evidence="2">The sequence shown here is derived from an EMBL/GenBank/DDBJ whole genome shotgun (WGS) entry which is preliminary data.</text>
</comment>
<evidence type="ECO:0000256" key="1">
    <source>
        <dbReference type="SAM" id="MobiDB-lite"/>
    </source>
</evidence>
<proteinExistence type="predicted"/>
<sequence length="103" mass="11802">MSKLLRAEQLQTQNISIPNADSDRQEIPSLYIKEYSEEINATWKRTQASVPGKIRSRQGERDGTKISINTMLENRKAKSVGRTNKQQELQEKVMNVEHDEGTT</sequence>
<feature type="region of interest" description="Disordered" evidence="1">
    <location>
        <begin position="76"/>
        <end position="103"/>
    </location>
</feature>
<dbReference type="AlphaFoldDB" id="A0AAV7SNB3"/>
<keyword evidence="3" id="KW-1185">Reference proteome</keyword>
<protein>
    <submittedName>
        <fullName evidence="2">Uncharacterized protein</fullName>
    </submittedName>
</protein>
<evidence type="ECO:0000313" key="3">
    <source>
        <dbReference type="Proteomes" id="UP001066276"/>
    </source>
</evidence>